<dbReference type="SUPFAM" id="SSF57903">
    <property type="entry name" value="FYVE/PHD zinc finger"/>
    <property type="match status" value="1"/>
</dbReference>
<accession>A0A7J7JFM7</accession>
<dbReference type="InterPro" id="IPR013083">
    <property type="entry name" value="Znf_RING/FYVE/PHD"/>
</dbReference>
<dbReference type="EMBL" id="VXIV02002523">
    <property type="protein sequence ID" value="KAF6024857.1"/>
    <property type="molecule type" value="Genomic_DNA"/>
</dbReference>
<keyword evidence="1" id="KW-0479">Metal-binding</keyword>
<dbReference type="SMART" id="SM00249">
    <property type="entry name" value="PHD"/>
    <property type="match status" value="1"/>
</dbReference>
<evidence type="ECO:0000256" key="5">
    <source>
        <dbReference type="SAM" id="Coils"/>
    </source>
</evidence>
<evidence type="ECO:0000313" key="8">
    <source>
        <dbReference type="Proteomes" id="UP000593567"/>
    </source>
</evidence>
<gene>
    <name evidence="7" type="ORF">EB796_016825</name>
</gene>
<keyword evidence="3" id="KW-0862">Zinc</keyword>
<feature type="coiled-coil region" evidence="5">
    <location>
        <begin position="77"/>
        <end position="147"/>
    </location>
</feature>
<feature type="domain" description="PHD-type" evidence="6">
    <location>
        <begin position="6"/>
        <end position="67"/>
    </location>
</feature>
<dbReference type="AlphaFoldDB" id="A0A7J7JFM7"/>
<dbReference type="InterPro" id="IPR019787">
    <property type="entry name" value="Znf_PHD-finger"/>
</dbReference>
<dbReference type="OrthoDB" id="436852at2759"/>
<protein>
    <recommendedName>
        <fullName evidence="6">PHD-type domain-containing protein</fullName>
    </recommendedName>
</protein>
<dbReference type="PROSITE" id="PS01359">
    <property type="entry name" value="ZF_PHD_1"/>
    <property type="match status" value="1"/>
</dbReference>
<evidence type="ECO:0000259" key="6">
    <source>
        <dbReference type="PROSITE" id="PS50016"/>
    </source>
</evidence>
<dbReference type="InterPro" id="IPR019786">
    <property type="entry name" value="Zinc_finger_PHD-type_CS"/>
</dbReference>
<keyword evidence="5" id="KW-0175">Coiled coil</keyword>
<keyword evidence="2 4" id="KW-0863">Zinc-finger</keyword>
<keyword evidence="8" id="KW-1185">Reference proteome</keyword>
<dbReference type="Proteomes" id="UP000593567">
    <property type="component" value="Unassembled WGS sequence"/>
</dbReference>
<comment type="caution">
    <text evidence="7">The sequence shown here is derived from an EMBL/GenBank/DDBJ whole genome shotgun (WGS) entry which is preliminary data.</text>
</comment>
<proteinExistence type="predicted"/>
<dbReference type="PROSITE" id="PS50016">
    <property type="entry name" value="ZF_PHD_2"/>
    <property type="match status" value="1"/>
</dbReference>
<evidence type="ECO:0000256" key="4">
    <source>
        <dbReference type="PROSITE-ProRule" id="PRU00146"/>
    </source>
</evidence>
<reference evidence="7" key="1">
    <citation type="submission" date="2020-06" db="EMBL/GenBank/DDBJ databases">
        <title>Draft genome of Bugula neritina, a colonial animal packing powerful symbionts and potential medicines.</title>
        <authorList>
            <person name="Rayko M."/>
        </authorList>
    </citation>
    <scope>NUCLEOTIDE SEQUENCE [LARGE SCALE GENOMIC DNA]</scope>
    <source>
        <strain evidence="7">Kwan_BN1</strain>
    </source>
</reference>
<evidence type="ECO:0000256" key="3">
    <source>
        <dbReference type="ARBA" id="ARBA00022833"/>
    </source>
</evidence>
<evidence type="ECO:0000313" key="7">
    <source>
        <dbReference type="EMBL" id="KAF6024857.1"/>
    </source>
</evidence>
<evidence type="ECO:0000256" key="1">
    <source>
        <dbReference type="ARBA" id="ARBA00022723"/>
    </source>
</evidence>
<dbReference type="Gene3D" id="3.30.40.10">
    <property type="entry name" value="Zinc/RING finger domain, C3HC4 (zinc finger)"/>
    <property type="match status" value="1"/>
</dbReference>
<dbReference type="InterPro" id="IPR001965">
    <property type="entry name" value="Znf_PHD"/>
</dbReference>
<sequence>MPSKSKDKCAYCNQKADEQKCHVMIRCDCCETWYHSQCQDLTKYEANLISSAEGKGVRWFCTKCIPELVINVDSQDQTEAKTSITELKEKLEEMNLLTMNKLNDIDQAVKSMQLTYADALKSNNENIKSLEDQCSKLVEQTEALKQNNGTLTVTHMRRSTNVI</sequence>
<evidence type="ECO:0000256" key="2">
    <source>
        <dbReference type="ARBA" id="ARBA00022771"/>
    </source>
</evidence>
<dbReference type="GO" id="GO:0008270">
    <property type="term" value="F:zinc ion binding"/>
    <property type="evidence" value="ECO:0007669"/>
    <property type="project" value="UniProtKB-KW"/>
</dbReference>
<organism evidence="7 8">
    <name type="scientific">Bugula neritina</name>
    <name type="common">Brown bryozoan</name>
    <name type="synonym">Sertularia neritina</name>
    <dbReference type="NCBI Taxonomy" id="10212"/>
    <lineage>
        <taxon>Eukaryota</taxon>
        <taxon>Metazoa</taxon>
        <taxon>Spiralia</taxon>
        <taxon>Lophotrochozoa</taxon>
        <taxon>Bryozoa</taxon>
        <taxon>Gymnolaemata</taxon>
        <taxon>Cheilostomatida</taxon>
        <taxon>Flustrina</taxon>
        <taxon>Buguloidea</taxon>
        <taxon>Bugulidae</taxon>
        <taxon>Bugula</taxon>
    </lineage>
</organism>
<name>A0A7J7JFM7_BUGNE</name>
<dbReference type="InterPro" id="IPR011011">
    <property type="entry name" value="Znf_FYVE_PHD"/>
</dbReference>